<dbReference type="Proteomes" id="UP000276634">
    <property type="component" value="Unassembled WGS sequence"/>
</dbReference>
<dbReference type="InterPro" id="IPR000866">
    <property type="entry name" value="AhpC/TSA"/>
</dbReference>
<dbReference type="RefSeq" id="WP_123399113.1">
    <property type="nucleotide sequence ID" value="NZ_RJVI01000001.1"/>
</dbReference>
<evidence type="ECO:0000256" key="1">
    <source>
        <dbReference type="SAM" id="MobiDB-lite"/>
    </source>
</evidence>
<comment type="caution">
    <text evidence="3">The sequence shown here is derived from an EMBL/GenBank/DDBJ whole genome shotgun (WGS) entry which is preliminary data.</text>
</comment>
<dbReference type="AlphaFoldDB" id="A0A3N1Y5S5"/>
<dbReference type="GO" id="GO:0016491">
    <property type="term" value="F:oxidoreductase activity"/>
    <property type="evidence" value="ECO:0007669"/>
    <property type="project" value="InterPro"/>
</dbReference>
<feature type="region of interest" description="Disordered" evidence="1">
    <location>
        <begin position="163"/>
        <end position="186"/>
    </location>
</feature>
<keyword evidence="4" id="KW-1185">Reference proteome</keyword>
<gene>
    <name evidence="3" type="ORF">EDC57_0059</name>
</gene>
<reference evidence="3 4" key="1">
    <citation type="submission" date="2018-11" db="EMBL/GenBank/DDBJ databases">
        <title>Genomic Encyclopedia of Type Strains, Phase IV (KMG-IV): sequencing the most valuable type-strain genomes for metagenomic binning, comparative biology and taxonomic classification.</title>
        <authorList>
            <person name="Goeker M."/>
        </authorList>
    </citation>
    <scope>NUCLEOTIDE SEQUENCE [LARGE SCALE GENOMIC DNA]</scope>
    <source>
        <strain evidence="3 4">DSM 100275</strain>
    </source>
</reference>
<dbReference type="SUPFAM" id="SSF52833">
    <property type="entry name" value="Thioredoxin-like"/>
    <property type="match status" value="1"/>
</dbReference>
<dbReference type="OrthoDB" id="9809746at2"/>
<evidence type="ECO:0000313" key="3">
    <source>
        <dbReference type="EMBL" id="ROR34164.1"/>
    </source>
</evidence>
<dbReference type="PANTHER" id="PTHR43640:SF1">
    <property type="entry name" value="THIOREDOXIN-DEPENDENT PEROXIREDOXIN"/>
    <property type="match status" value="1"/>
</dbReference>
<proteinExistence type="predicted"/>
<dbReference type="PANTHER" id="PTHR43640">
    <property type="entry name" value="OS07G0260300 PROTEIN"/>
    <property type="match status" value="1"/>
</dbReference>
<dbReference type="EMBL" id="RJVI01000001">
    <property type="protein sequence ID" value="ROR34164.1"/>
    <property type="molecule type" value="Genomic_DNA"/>
</dbReference>
<evidence type="ECO:0000259" key="2">
    <source>
        <dbReference type="PROSITE" id="PS51352"/>
    </source>
</evidence>
<dbReference type="InterPro" id="IPR036249">
    <property type="entry name" value="Thioredoxin-like_sf"/>
</dbReference>
<feature type="domain" description="Thioredoxin" evidence="2">
    <location>
        <begin position="9"/>
        <end position="164"/>
    </location>
</feature>
<dbReference type="Gene3D" id="3.40.30.10">
    <property type="entry name" value="Glutaredoxin"/>
    <property type="match status" value="1"/>
</dbReference>
<accession>A0A3N1Y5S5</accession>
<dbReference type="Pfam" id="PF00578">
    <property type="entry name" value="AhpC-TSA"/>
    <property type="match status" value="1"/>
</dbReference>
<protein>
    <submittedName>
        <fullName evidence="3">AhpC/TSA family protein</fullName>
    </submittedName>
</protein>
<sequence length="186" mass="20812">MVLMKTPVCEFGKPAPDFALPGVDGRIWTRDACRGPKGLLVMFICNHCPYVKAIRERLIRDARDIQALGIGVVAISANDPTDYPEDSFENMKRVAETYGYPFPYLYDETQAVARAYGAVCTPDFFGYNADLELQYRGRLDASTRETAPPDARRELYEAMKQIAETGRGPEEQIPSMGCSIKWRDGG</sequence>
<name>A0A3N1Y5S5_9GAMM</name>
<dbReference type="InterPro" id="IPR047262">
    <property type="entry name" value="PRX-like1"/>
</dbReference>
<dbReference type="GO" id="GO:0016209">
    <property type="term" value="F:antioxidant activity"/>
    <property type="evidence" value="ECO:0007669"/>
    <property type="project" value="InterPro"/>
</dbReference>
<dbReference type="InterPro" id="IPR013766">
    <property type="entry name" value="Thioredoxin_domain"/>
</dbReference>
<evidence type="ECO:0000313" key="4">
    <source>
        <dbReference type="Proteomes" id="UP000276634"/>
    </source>
</evidence>
<organism evidence="3 4">
    <name type="scientific">Inmirania thermothiophila</name>
    <dbReference type="NCBI Taxonomy" id="1750597"/>
    <lineage>
        <taxon>Bacteria</taxon>
        <taxon>Pseudomonadati</taxon>
        <taxon>Pseudomonadota</taxon>
        <taxon>Gammaproteobacteria</taxon>
        <taxon>Chromatiales</taxon>
        <taxon>Ectothiorhodospiraceae</taxon>
        <taxon>Inmirania</taxon>
    </lineage>
</organism>
<dbReference type="PROSITE" id="PS51352">
    <property type="entry name" value="THIOREDOXIN_2"/>
    <property type="match status" value="1"/>
</dbReference>
<dbReference type="CDD" id="cd02969">
    <property type="entry name" value="PRX_like1"/>
    <property type="match status" value="1"/>
</dbReference>